<keyword evidence="5" id="KW-1185">Reference proteome</keyword>
<dbReference type="Pfam" id="PF16655">
    <property type="entry name" value="PhoD_N"/>
    <property type="match status" value="1"/>
</dbReference>
<dbReference type="PROSITE" id="PS51318">
    <property type="entry name" value="TAT"/>
    <property type="match status" value="1"/>
</dbReference>
<feature type="region of interest" description="Disordered" evidence="1">
    <location>
        <begin position="508"/>
        <end position="528"/>
    </location>
</feature>
<evidence type="ECO:0000313" key="4">
    <source>
        <dbReference type="EMBL" id="KAA5539420.1"/>
    </source>
</evidence>
<dbReference type="InterPro" id="IPR006311">
    <property type="entry name" value="TAT_signal"/>
</dbReference>
<dbReference type="InterPro" id="IPR038607">
    <property type="entry name" value="PhoD-like_sf"/>
</dbReference>
<evidence type="ECO:0000313" key="5">
    <source>
        <dbReference type="Proteomes" id="UP000324479"/>
    </source>
</evidence>
<sequence>MLNRKELVQAIRSEGGMSRRLWMEFTLAAAAIPTLGLHESTASEVAFADDPFSLGVASGDPDSTSVVLWTRLAPEPLTPYGGMPAHSVPVRWQVAEDQGFTQVVRSGTTLATPQLGHSVHQVVQGLKPDHWYWYRFLCGDAESPIGRTRTMPRRDVLPEKLRFAFASCQNYEQGLYTAYESMAQEHPDLVFFLGDYIYEYEAGRTGKIRSHLGAEIESLGDYRIRYSQYRSDPLLKGMHAQCPWFLTWDDHEFDNNCACDVSEERDVDPLSYLQRRANAYQAYYEMMPLRPESLPRGPHMQLYRQASFGRLANFAILDTRQYRTDQPNDDRKSPLNEAACAVENSLLGSEQRGWLRSELLSSQGTWNVLAQQVMMGAAGFRGKEDSELNYSMDQWPGAYAERGALLEFMRDRRVPNPIVLTGDIHSNWVNDLRIDDREGDQPVVATEFVATSISSGGNGVDKIATHDQLLADNPGVRFHNAQRGYVLCTVTPKQWVSDYVVMDQVTSPGGKATRRASFTVESGTPGVQ</sequence>
<dbReference type="Gene3D" id="2.60.40.380">
    <property type="entry name" value="Purple acid phosphatase-like, N-terminal"/>
    <property type="match status" value="1"/>
</dbReference>
<dbReference type="InterPro" id="IPR029052">
    <property type="entry name" value="Metallo-depent_PP-like"/>
</dbReference>
<dbReference type="CDD" id="cd07389">
    <property type="entry name" value="MPP_PhoD"/>
    <property type="match status" value="1"/>
</dbReference>
<dbReference type="PANTHER" id="PTHR43606">
    <property type="entry name" value="PHOSPHATASE, PUTATIVE (AFU_ORTHOLOGUE AFUA_6G08710)-RELATED"/>
    <property type="match status" value="1"/>
</dbReference>
<evidence type="ECO:0000259" key="2">
    <source>
        <dbReference type="Pfam" id="PF09423"/>
    </source>
</evidence>
<dbReference type="InterPro" id="IPR052900">
    <property type="entry name" value="Phospholipid_Metab_Enz"/>
</dbReference>
<protein>
    <submittedName>
        <fullName evidence="4">Alkaline phosphatase</fullName>
    </submittedName>
</protein>
<name>A0A5M6CYC4_9BACT</name>
<organism evidence="4 5">
    <name type="scientific">Roseiconus nitratireducens</name>
    <dbReference type="NCBI Taxonomy" id="2605748"/>
    <lineage>
        <taxon>Bacteria</taxon>
        <taxon>Pseudomonadati</taxon>
        <taxon>Planctomycetota</taxon>
        <taxon>Planctomycetia</taxon>
        <taxon>Pirellulales</taxon>
        <taxon>Pirellulaceae</taxon>
        <taxon>Roseiconus</taxon>
    </lineage>
</organism>
<dbReference type="EMBL" id="VWOX01000019">
    <property type="protein sequence ID" value="KAA5539420.1"/>
    <property type="molecule type" value="Genomic_DNA"/>
</dbReference>
<dbReference type="PANTHER" id="PTHR43606:SF2">
    <property type="entry name" value="ALKALINE PHOSPHATASE FAMILY PROTEIN (AFU_ORTHOLOGUE AFUA_5G03860)"/>
    <property type="match status" value="1"/>
</dbReference>
<dbReference type="Gene3D" id="3.60.21.70">
    <property type="entry name" value="PhoD-like phosphatase"/>
    <property type="match status" value="1"/>
</dbReference>
<feature type="compositionally biased region" description="Polar residues" evidence="1">
    <location>
        <begin position="519"/>
        <end position="528"/>
    </location>
</feature>
<dbReference type="RefSeq" id="WP_150079195.1">
    <property type="nucleotide sequence ID" value="NZ_VWOX01000019.1"/>
</dbReference>
<dbReference type="SUPFAM" id="SSF56300">
    <property type="entry name" value="Metallo-dependent phosphatases"/>
    <property type="match status" value="1"/>
</dbReference>
<gene>
    <name evidence="4" type="ORF">FYK55_24085</name>
</gene>
<feature type="domain" description="Phospholipase D N-terminal" evidence="3">
    <location>
        <begin position="54"/>
        <end position="150"/>
    </location>
</feature>
<dbReference type="Proteomes" id="UP000324479">
    <property type="component" value="Unassembled WGS sequence"/>
</dbReference>
<comment type="caution">
    <text evidence="4">The sequence shown here is derived from an EMBL/GenBank/DDBJ whole genome shotgun (WGS) entry which is preliminary data.</text>
</comment>
<evidence type="ECO:0000256" key="1">
    <source>
        <dbReference type="SAM" id="MobiDB-lite"/>
    </source>
</evidence>
<dbReference type="InterPro" id="IPR018946">
    <property type="entry name" value="PhoD-like_MPP"/>
</dbReference>
<reference evidence="4 5" key="1">
    <citation type="submission" date="2019-08" db="EMBL/GenBank/DDBJ databases">
        <authorList>
            <person name="Dhanesh K."/>
            <person name="Kumar G."/>
            <person name="Sasikala C."/>
            <person name="Venkata Ramana C."/>
        </authorList>
    </citation>
    <scope>NUCLEOTIDE SEQUENCE [LARGE SCALE GENOMIC DNA]</scope>
    <source>
        <strain evidence="4 5">JC645</strain>
    </source>
</reference>
<dbReference type="InterPro" id="IPR032093">
    <property type="entry name" value="PhoD_N"/>
</dbReference>
<dbReference type="Pfam" id="PF09423">
    <property type="entry name" value="PhoD"/>
    <property type="match status" value="1"/>
</dbReference>
<dbReference type="AlphaFoldDB" id="A0A5M6CYC4"/>
<accession>A0A5M6CYC4</accession>
<evidence type="ECO:0000259" key="3">
    <source>
        <dbReference type="Pfam" id="PF16655"/>
    </source>
</evidence>
<feature type="domain" description="PhoD-like phosphatase metallophosphatase" evidence="2">
    <location>
        <begin position="163"/>
        <end position="498"/>
    </location>
</feature>
<proteinExistence type="predicted"/>